<dbReference type="InterPro" id="IPR036028">
    <property type="entry name" value="SH3-like_dom_sf"/>
</dbReference>
<evidence type="ECO:0000256" key="3">
    <source>
        <dbReference type="PROSITE-ProRule" id="PRU00192"/>
    </source>
</evidence>
<dbReference type="GO" id="GO:0051666">
    <property type="term" value="P:actin cortical patch localization"/>
    <property type="evidence" value="ECO:0007669"/>
    <property type="project" value="TreeGrafter"/>
</dbReference>
<evidence type="ECO:0000256" key="4">
    <source>
        <dbReference type="SAM" id="MobiDB-lite"/>
    </source>
</evidence>
<dbReference type="PROSITE" id="PS50002">
    <property type="entry name" value="SH3"/>
    <property type="match status" value="1"/>
</dbReference>
<feature type="domain" description="SH3" evidence="6">
    <location>
        <begin position="399"/>
        <end position="462"/>
    </location>
</feature>
<keyword evidence="8" id="KW-1185">Reference proteome</keyword>
<sequence length="462" mass="50141">MEGDCRRAKKILDTFCPSGTHHGLDKVIPPSVLRKAKGFAIFTIFRVGFLMSARVGMGVVIAKLPNGEWSPPSSIGIGGLGGGFNAGAEMVDFLIVLNSRAAVRSFMTAGSLQLGGNLSLAVGPLGRTGEASAAMNSEMQLSAMFSYSVSRGLYGGVTIEGTVLIERKEANEKVYGGSVTPMQILSGSVEVPQFAVPLVSRIEEVTGSVPFNDDESSITEDLDSNENFEGNAYADSRRQAYFEPRHSKSIGTTYRTHDMPRAPMDDLDEQLQSNSLGGKSPSPPPPSQHVPYVPRVSRISTPRQSAPRVESVGRGSHHTASYASHAPEDPFSDIHAVEENAGNAPDHSHLSYEPRASRRAVMRDDEFDSLEASTNKLADERENGSRRPQPVDLIDPSILDGDLVVAIHEFTALRDTDLSFKRGDLIRVTRRTDKENDWWTGELVASYRDGPPPSGEYVYTCN</sequence>
<name>A0A3G2S116_MALR7</name>
<keyword evidence="5" id="KW-0472">Membrane</keyword>
<dbReference type="Pfam" id="PF00018">
    <property type="entry name" value="SH3_1"/>
    <property type="match status" value="1"/>
</dbReference>
<keyword evidence="2 3" id="KW-0728">SH3 domain</keyword>
<feature type="compositionally biased region" description="Acidic residues" evidence="4">
    <location>
        <begin position="212"/>
        <end position="226"/>
    </location>
</feature>
<feature type="region of interest" description="Disordered" evidence="4">
    <location>
        <begin position="341"/>
        <end position="393"/>
    </location>
</feature>
<dbReference type="Proteomes" id="UP000269793">
    <property type="component" value="Chromosome II"/>
</dbReference>
<evidence type="ECO:0000256" key="5">
    <source>
        <dbReference type="SAM" id="Phobius"/>
    </source>
</evidence>
<dbReference type="GO" id="GO:0035091">
    <property type="term" value="F:phosphatidylinositol binding"/>
    <property type="evidence" value="ECO:0007669"/>
    <property type="project" value="TreeGrafter"/>
</dbReference>
<evidence type="ECO:0000256" key="2">
    <source>
        <dbReference type="ARBA" id="ARBA00022443"/>
    </source>
</evidence>
<protein>
    <recommendedName>
        <fullName evidence="6">SH3 domain-containing protein</fullName>
    </recommendedName>
</protein>
<dbReference type="PANTHER" id="PTHR15629:SF2">
    <property type="entry name" value="SH3 DOMAIN-CONTAINING YSC84-LIKE PROTEIN 1"/>
    <property type="match status" value="1"/>
</dbReference>
<dbReference type="SUPFAM" id="SSF50044">
    <property type="entry name" value="SH3-domain"/>
    <property type="match status" value="1"/>
</dbReference>
<dbReference type="EMBL" id="CP033149">
    <property type="protein sequence ID" value="AYO41731.1"/>
    <property type="molecule type" value="Genomic_DNA"/>
</dbReference>
<keyword evidence="5" id="KW-1133">Transmembrane helix</keyword>
<dbReference type="Pfam" id="PF04366">
    <property type="entry name" value="Ysc84"/>
    <property type="match status" value="1"/>
</dbReference>
<evidence type="ECO:0000313" key="8">
    <source>
        <dbReference type="Proteomes" id="UP000269793"/>
    </source>
</evidence>
<dbReference type="VEuPathDB" id="FungiDB:DNF11_0781"/>
<dbReference type="InterPro" id="IPR051702">
    <property type="entry name" value="SH3_domain_YSC84-like"/>
</dbReference>
<feature type="transmembrane region" description="Helical" evidence="5">
    <location>
        <begin position="39"/>
        <end position="62"/>
    </location>
</feature>
<feature type="region of interest" description="Disordered" evidence="4">
    <location>
        <begin position="210"/>
        <end position="329"/>
    </location>
</feature>
<keyword evidence="5" id="KW-0812">Transmembrane</keyword>
<reference evidence="7 8" key="1">
    <citation type="submission" date="2018-10" db="EMBL/GenBank/DDBJ databases">
        <title>Complete genome sequence of Malassezia restricta CBS 7877.</title>
        <authorList>
            <person name="Morand S.C."/>
            <person name="Bertignac M."/>
            <person name="Iltis A."/>
            <person name="Kolder I."/>
            <person name="Pirovano W."/>
            <person name="Jourdain R."/>
            <person name="Clavaud C."/>
        </authorList>
    </citation>
    <scope>NUCLEOTIDE SEQUENCE [LARGE SCALE GENOMIC DNA]</scope>
    <source>
        <strain evidence="7 8">CBS 7877</strain>
    </source>
</reference>
<feature type="compositionally biased region" description="Basic and acidic residues" evidence="4">
    <location>
        <begin position="346"/>
        <end position="364"/>
    </location>
</feature>
<dbReference type="InterPro" id="IPR033643">
    <property type="entry name" value="SYLF_SH3YL1-like"/>
</dbReference>
<evidence type="ECO:0000256" key="1">
    <source>
        <dbReference type="ARBA" id="ARBA00007761"/>
    </source>
</evidence>
<evidence type="ECO:0000313" key="7">
    <source>
        <dbReference type="EMBL" id="AYO41731.1"/>
    </source>
</evidence>
<dbReference type="GO" id="GO:0030479">
    <property type="term" value="C:actin cortical patch"/>
    <property type="evidence" value="ECO:0007669"/>
    <property type="project" value="TreeGrafter"/>
</dbReference>
<comment type="similarity">
    <text evidence="1">Belongs to the SH3YL1 family.</text>
</comment>
<dbReference type="PANTHER" id="PTHR15629">
    <property type="entry name" value="SH3YL1 PROTEIN"/>
    <property type="match status" value="1"/>
</dbReference>
<dbReference type="GO" id="GO:0051015">
    <property type="term" value="F:actin filament binding"/>
    <property type="evidence" value="ECO:0007669"/>
    <property type="project" value="TreeGrafter"/>
</dbReference>
<dbReference type="Gene3D" id="2.30.30.40">
    <property type="entry name" value="SH3 Domains"/>
    <property type="match status" value="1"/>
</dbReference>
<dbReference type="AlphaFoldDB" id="A0A3G2S116"/>
<dbReference type="InterPro" id="IPR001452">
    <property type="entry name" value="SH3_domain"/>
</dbReference>
<dbReference type="SMART" id="SM00326">
    <property type="entry name" value="SH3"/>
    <property type="match status" value="1"/>
</dbReference>
<feature type="transmembrane region" description="Helical" evidence="5">
    <location>
        <begin position="74"/>
        <end position="97"/>
    </location>
</feature>
<dbReference type="OrthoDB" id="443981at2759"/>
<proteinExistence type="inferred from homology"/>
<dbReference type="GO" id="GO:0051017">
    <property type="term" value="P:actin filament bundle assembly"/>
    <property type="evidence" value="ECO:0007669"/>
    <property type="project" value="TreeGrafter"/>
</dbReference>
<dbReference type="STRING" id="425264.A0A3G2S116"/>
<organism evidence="7 8">
    <name type="scientific">Malassezia restricta (strain ATCC 96810 / NBRC 103918 / CBS 7877)</name>
    <name type="common">Seborrheic dermatitis infection agent</name>
    <dbReference type="NCBI Taxonomy" id="425264"/>
    <lineage>
        <taxon>Eukaryota</taxon>
        <taxon>Fungi</taxon>
        <taxon>Dikarya</taxon>
        <taxon>Basidiomycota</taxon>
        <taxon>Ustilaginomycotina</taxon>
        <taxon>Malasseziomycetes</taxon>
        <taxon>Malasseziales</taxon>
        <taxon>Malasseziaceae</taxon>
        <taxon>Malassezia</taxon>
    </lineage>
</organism>
<accession>A0A3G2S116</accession>
<dbReference type="InterPro" id="IPR007461">
    <property type="entry name" value="Ysc84_actin-binding"/>
</dbReference>
<feature type="compositionally biased region" description="Basic and acidic residues" evidence="4">
    <location>
        <begin position="255"/>
        <end position="264"/>
    </location>
</feature>
<gene>
    <name evidence="7" type="ORF">DNF11_0781</name>
</gene>
<dbReference type="CDD" id="cd11525">
    <property type="entry name" value="SYLF_SH3YL1_like"/>
    <property type="match status" value="1"/>
</dbReference>
<feature type="compositionally biased region" description="Basic and acidic residues" evidence="4">
    <location>
        <begin position="235"/>
        <end position="246"/>
    </location>
</feature>
<evidence type="ECO:0000259" key="6">
    <source>
        <dbReference type="PROSITE" id="PS50002"/>
    </source>
</evidence>